<dbReference type="RefSeq" id="WP_120781813.1">
    <property type="nucleotide sequence ID" value="NZ_JBHLUP010000002.1"/>
</dbReference>
<feature type="transmembrane region" description="Helical" evidence="14">
    <location>
        <begin position="12"/>
        <end position="30"/>
    </location>
</feature>
<keyword evidence="4 14" id="KW-1003">Cell membrane</keyword>
<evidence type="ECO:0000256" key="9">
    <source>
        <dbReference type="ARBA" id="ARBA00023065"/>
    </source>
</evidence>
<dbReference type="PANTHER" id="PTHR33445:SF1">
    <property type="entry name" value="ATP SYNTHASE SUBUNIT B"/>
    <property type="match status" value="1"/>
</dbReference>
<dbReference type="Proteomes" id="UP000279968">
    <property type="component" value="Unassembled WGS sequence"/>
</dbReference>
<dbReference type="AlphaFoldDB" id="A0A3B0A009"/>
<keyword evidence="18" id="KW-1185">Reference proteome</keyword>
<dbReference type="SUPFAM" id="SSF81573">
    <property type="entry name" value="F1F0 ATP synthase subunit B, membrane domain"/>
    <property type="match status" value="1"/>
</dbReference>
<evidence type="ECO:0000256" key="15">
    <source>
        <dbReference type="RuleBase" id="RU003848"/>
    </source>
</evidence>
<keyword evidence="5 14" id="KW-0138">CF(0)</keyword>
<keyword evidence="3 14" id="KW-0813">Transport</keyword>
<evidence type="ECO:0000256" key="10">
    <source>
        <dbReference type="ARBA" id="ARBA00023136"/>
    </source>
</evidence>
<evidence type="ECO:0000256" key="5">
    <source>
        <dbReference type="ARBA" id="ARBA00022547"/>
    </source>
</evidence>
<dbReference type="PANTHER" id="PTHR33445">
    <property type="entry name" value="ATP SYNTHASE SUBUNIT B', CHLOROPLASTIC"/>
    <property type="match status" value="1"/>
</dbReference>
<dbReference type="EMBL" id="RBAN01000004">
    <property type="protein sequence ID" value="RKN52906.1"/>
    <property type="molecule type" value="Genomic_DNA"/>
</dbReference>
<keyword evidence="7 14" id="KW-0375">Hydrogen ion transport</keyword>
<reference evidence="17 18" key="1">
    <citation type="journal article" date="2015" name="Int. J. Syst. Evol. Microbiol.">
        <title>Micromonospora costi sp. nov., isolated from a leaf of Costus speciosus.</title>
        <authorList>
            <person name="Thawai C."/>
        </authorList>
    </citation>
    <scope>NUCLEOTIDE SEQUENCE [LARGE SCALE GENOMIC DNA]</scope>
    <source>
        <strain evidence="17 18">CS1-12</strain>
    </source>
</reference>
<dbReference type="InterPro" id="IPR050059">
    <property type="entry name" value="ATP_synthase_B_chain"/>
</dbReference>
<dbReference type="GO" id="GO:0046933">
    <property type="term" value="F:proton-transporting ATP synthase activity, rotational mechanism"/>
    <property type="evidence" value="ECO:0007669"/>
    <property type="project" value="UniProtKB-UniRule"/>
</dbReference>
<evidence type="ECO:0000256" key="6">
    <source>
        <dbReference type="ARBA" id="ARBA00022692"/>
    </source>
</evidence>
<proteinExistence type="inferred from homology"/>
<evidence type="ECO:0000313" key="17">
    <source>
        <dbReference type="EMBL" id="RKN52906.1"/>
    </source>
</evidence>
<keyword evidence="9 14" id="KW-0406">Ion transport</keyword>
<evidence type="ECO:0000256" key="2">
    <source>
        <dbReference type="ARBA" id="ARBA00005513"/>
    </source>
</evidence>
<accession>A0A3B0A009</accession>
<dbReference type="GO" id="GO:0045259">
    <property type="term" value="C:proton-transporting ATP synthase complex"/>
    <property type="evidence" value="ECO:0007669"/>
    <property type="project" value="UniProtKB-KW"/>
</dbReference>
<evidence type="ECO:0000256" key="14">
    <source>
        <dbReference type="HAMAP-Rule" id="MF_01398"/>
    </source>
</evidence>
<evidence type="ECO:0000256" key="4">
    <source>
        <dbReference type="ARBA" id="ARBA00022475"/>
    </source>
</evidence>
<dbReference type="InterPro" id="IPR005864">
    <property type="entry name" value="ATP_synth_F0_bsu_bac"/>
</dbReference>
<dbReference type="HAMAP" id="MF_01398">
    <property type="entry name" value="ATP_synth_b_bprime"/>
    <property type="match status" value="1"/>
</dbReference>
<keyword evidence="11 14" id="KW-0066">ATP synthesis</keyword>
<evidence type="ECO:0000256" key="8">
    <source>
        <dbReference type="ARBA" id="ARBA00022989"/>
    </source>
</evidence>
<gene>
    <name evidence="14 17" type="primary">atpF</name>
    <name evidence="17" type="ORF">D7193_24170</name>
</gene>
<evidence type="ECO:0000256" key="7">
    <source>
        <dbReference type="ARBA" id="ARBA00022781"/>
    </source>
</evidence>
<protein>
    <recommendedName>
        <fullName evidence="14">ATP synthase subunit b</fullName>
    </recommendedName>
    <alternativeName>
        <fullName evidence="14">ATP synthase F(0) sector subunit b</fullName>
    </alternativeName>
    <alternativeName>
        <fullName evidence="14">ATPase subunit I</fullName>
    </alternativeName>
    <alternativeName>
        <fullName evidence="14">F-type ATPase subunit b</fullName>
        <shortName evidence="14">F-ATPase subunit b</shortName>
    </alternativeName>
</protein>
<evidence type="ECO:0000256" key="12">
    <source>
        <dbReference type="ARBA" id="ARBA00025198"/>
    </source>
</evidence>
<keyword evidence="10 14" id="KW-0472">Membrane</keyword>
<comment type="function">
    <text evidence="12 14">F(1)F(0) ATP synthase produces ATP from ADP in the presence of a proton or sodium gradient. F-type ATPases consist of two structural domains, F(1) containing the extramembraneous catalytic core and F(0) containing the membrane proton channel, linked together by a central stalk and a peripheral stalk. During catalysis, ATP synthesis in the catalytic domain of F(1) is coupled via a rotary mechanism of the central stalk subunits to proton translocation.</text>
</comment>
<dbReference type="Pfam" id="PF00430">
    <property type="entry name" value="ATP-synt_B"/>
    <property type="match status" value="1"/>
</dbReference>
<name>A0A3B0A009_9ACTN</name>
<dbReference type="InterPro" id="IPR002146">
    <property type="entry name" value="ATP_synth_b/b'su_bac/chlpt"/>
</dbReference>
<comment type="similarity">
    <text evidence="2 14 15">Belongs to the ATPase B chain family.</text>
</comment>
<evidence type="ECO:0000256" key="13">
    <source>
        <dbReference type="ARBA" id="ARBA00025830"/>
    </source>
</evidence>
<dbReference type="GO" id="GO:0005886">
    <property type="term" value="C:plasma membrane"/>
    <property type="evidence" value="ECO:0007669"/>
    <property type="project" value="UniProtKB-SubCell"/>
</dbReference>
<evidence type="ECO:0000256" key="11">
    <source>
        <dbReference type="ARBA" id="ARBA00023310"/>
    </source>
</evidence>
<evidence type="ECO:0000256" key="1">
    <source>
        <dbReference type="ARBA" id="ARBA00004162"/>
    </source>
</evidence>
<sequence>MRAITPLWQEFITGAVAFALLCFVLMRSVFPRMEQTFRARTEAIEGGIARADATRSEARRLREQYRAQVNEARADAARIRDEARVDAERIRHDVLAEARAEADRAVSAGRERLAAERQGIVQEMLAEVGTLAVDLASRIVGEALAEEARRAGTVDRFLAEREAGHPVDATAGAQAGRRR</sequence>
<keyword evidence="8 14" id="KW-1133">Transmembrane helix</keyword>
<keyword evidence="6 14" id="KW-0812">Transmembrane</keyword>
<dbReference type="GO" id="GO:0016787">
    <property type="term" value="F:hydrolase activity"/>
    <property type="evidence" value="ECO:0007669"/>
    <property type="project" value="UniProtKB-KW"/>
</dbReference>
<evidence type="ECO:0000313" key="18">
    <source>
        <dbReference type="Proteomes" id="UP000279968"/>
    </source>
</evidence>
<dbReference type="NCBIfam" id="TIGR01144">
    <property type="entry name" value="ATP_synt_b"/>
    <property type="match status" value="1"/>
</dbReference>
<keyword evidence="17" id="KW-0378">Hydrolase</keyword>
<feature type="coiled-coil region" evidence="16">
    <location>
        <begin position="48"/>
        <end position="82"/>
    </location>
</feature>
<evidence type="ECO:0000256" key="16">
    <source>
        <dbReference type="SAM" id="Coils"/>
    </source>
</evidence>
<dbReference type="InterPro" id="IPR028987">
    <property type="entry name" value="ATP_synth_B-like_membr_sf"/>
</dbReference>
<comment type="subcellular location">
    <subcellularLocation>
        <location evidence="1 14">Cell membrane</location>
        <topology evidence="1 14">Single-pass membrane protein</topology>
    </subcellularLocation>
</comment>
<organism evidence="17 18">
    <name type="scientific">Micromonospora costi</name>
    <dbReference type="NCBI Taxonomy" id="1530042"/>
    <lineage>
        <taxon>Bacteria</taxon>
        <taxon>Bacillati</taxon>
        <taxon>Actinomycetota</taxon>
        <taxon>Actinomycetes</taxon>
        <taxon>Micromonosporales</taxon>
        <taxon>Micromonosporaceae</taxon>
        <taxon>Micromonospora</taxon>
    </lineage>
</organism>
<dbReference type="CDD" id="cd06503">
    <property type="entry name" value="ATP-synt_Fo_b"/>
    <property type="match status" value="1"/>
</dbReference>
<dbReference type="GO" id="GO:0046961">
    <property type="term" value="F:proton-transporting ATPase activity, rotational mechanism"/>
    <property type="evidence" value="ECO:0007669"/>
    <property type="project" value="TreeGrafter"/>
</dbReference>
<evidence type="ECO:0000256" key="3">
    <source>
        <dbReference type="ARBA" id="ARBA00022448"/>
    </source>
</evidence>
<comment type="function">
    <text evidence="14">Component of the F(0) channel, it forms part of the peripheral stalk, linking F(1) to F(0).</text>
</comment>
<keyword evidence="16" id="KW-0175">Coiled coil</keyword>
<comment type="subunit">
    <text evidence="13 14">F-type ATPases have 2 components, F(1) - the catalytic core - and F(0) - the membrane proton channel. F(1) has five subunits: alpha(3), beta(3), gamma(1), delta(1), epsilon(1). F(0) has three main subunits: a(1), b(2) and c(10-14). The alpha and beta chains form an alternating ring which encloses part of the gamma chain. F(1) is attached to F(0) by a central stalk formed by the gamma and epsilon chains, while a peripheral stalk is formed by the delta and b chains.</text>
</comment>
<dbReference type="OrthoDB" id="5243563at2"/>
<comment type="caution">
    <text evidence="17">The sequence shown here is derived from an EMBL/GenBank/DDBJ whole genome shotgun (WGS) entry which is preliminary data.</text>
</comment>